<gene>
    <name evidence="1" type="ORF">VXC91_04805</name>
</gene>
<proteinExistence type="predicted"/>
<dbReference type="EMBL" id="JAYWVC010000008">
    <property type="protein sequence ID" value="MED7821323.1"/>
    <property type="molecule type" value="Genomic_DNA"/>
</dbReference>
<sequence length="67" mass="7303">MSRAPYRAGRCERGTKQPVASPIVTVIRNFAPAEDPGTSTDAVRRFAQHLGGVDVRPGSWCRCSDPF</sequence>
<accession>A0ABU7FB73</accession>
<reference evidence="1" key="1">
    <citation type="submission" date="2024-01" db="EMBL/GenBank/DDBJ databases">
        <title>First draft genome sequence data of TA4-1, the type strain of Gram-positive actinobacterium Streptomyces chiangmaiensis.</title>
        <authorList>
            <person name="Yasawong M."/>
            <person name="Nantapong N."/>
        </authorList>
    </citation>
    <scope>NUCLEOTIDE SEQUENCE</scope>
    <source>
        <strain evidence="1">TA4-1</strain>
    </source>
</reference>
<comment type="caution">
    <text evidence="1">The sequence shown here is derived from an EMBL/GenBank/DDBJ whole genome shotgun (WGS) entry which is preliminary data.</text>
</comment>
<name>A0ABU7FB73_9ACTN</name>
<protein>
    <submittedName>
        <fullName evidence="1">Uncharacterized protein</fullName>
    </submittedName>
</protein>
<keyword evidence="2" id="KW-1185">Reference proteome</keyword>
<organism evidence="1 2">
    <name type="scientific">Streptomyces chiangmaiensis</name>
    <dbReference type="NCBI Taxonomy" id="766497"/>
    <lineage>
        <taxon>Bacteria</taxon>
        <taxon>Bacillati</taxon>
        <taxon>Actinomycetota</taxon>
        <taxon>Actinomycetes</taxon>
        <taxon>Kitasatosporales</taxon>
        <taxon>Streptomycetaceae</taxon>
        <taxon>Streptomyces</taxon>
    </lineage>
</organism>
<dbReference type="RefSeq" id="WP_329505342.1">
    <property type="nucleotide sequence ID" value="NZ_BAAAYZ010000206.1"/>
</dbReference>
<dbReference type="Proteomes" id="UP001333996">
    <property type="component" value="Unassembled WGS sequence"/>
</dbReference>
<evidence type="ECO:0000313" key="2">
    <source>
        <dbReference type="Proteomes" id="UP001333996"/>
    </source>
</evidence>
<evidence type="ECO:0000313" key="1">
    <source>
        <dbReference type="EMBL" id="MED7821323.1"/>
    </source>
</evidence>